<gene>
    <name evidence="3" type="ORF">PUNSTDRAFT_128481</name>
</gene>
<feature type="region of interest" description="Disordered" evidence="1">
    <location>
        <begin position="649"/>
        <end position="668"/>
    </location>
</feature>
<dbReference type="Pfam" id="PF00069">
    <property type="entry name" value="Pkinase"/>
    <property type="match status" value="1"/>
</dbReference>
<dbReference type="RefSeq" id="XP_007388659.1">
    <property type="nucleotide sequence ID" value="XM_007388597.1"/>
</dbReference>
<evidence type="ECO:0000313" key="4">
    <source>
        <dbReference type="Proteomes" id="UP000054196"/>
    </source>
</evidence>
<dbReference type="InterPro" id="IPR011009">
    <property type="entry name" value="Kinase-like_dom_sf"/>
</dbReference>
<dbReference type="PANTHER" id="PTHR44167:SF30">
    <property type="entry name" value="PHOSPHORYLASE KINASE"/>
    <property type="match status" value="1"/>
</dbReference>
<evidence type="ECO:0000256" key="1">
    <source>
        <dbReference type="SAM" id="MobiDB-lite"/>
    </source>
</evidence>
<dbReference type="EMBL" id="JH687556">
    <property type="protein sequence ID" value="EIN04188.1"/>
    <property type="molecule type" value="Genomic_DNA"/>
</dbReference>
<proteinExistence type="predicted"/>
<keyword evidence="3" id="KW-0808">Transferase</keyword>
<dbReference type="InterPro" id="IPR000719">
    <property type="entry name" value="Prot_kinase_dom"/>
</dbReference>
<dbReference type="GO" id="GO:0005634">
    <property type="term" value="C:nucleus"/>
    <property type="evidence" value="ECO:0007669"/>
    <property type="project" value="TreeGrafter"/>
</dbReference>
<dbReference type="PROSITE" id="PS50011">
    <property type="entry name" value="PROTEIN_KINASE_DOM"/>
    <property type="match status" value="1"/>
</dbReference>
<keyword evidence="4" id="KW-1185">Reference proteome</keyword>
<dbReference type="KEGG" id="psq:PUNSTDRAFT_128481"/>
<dbReference type="PANTHER" id="PTHR44167">
    <property type="entry name" value="OVARIAN-SPECIFIC SERINE/THREONINE-PROTEIN KINASE LOK-RELATED"/>
    <property type="match status" value="1"/>
</dbReference>
<dbReference type="Proteomes" id="UP000054196">
    <property type="component" value="Unassembled WGS sequence"/>
</dbReference>
<organism evidence="3 4">
    <name type="scientific">Punctularia strigosozonata (strain HHB-11173)</name>
    <name type="common">White-rot fungus</name>
    <dbReference type="NCBI Taxonomy" id="741275"/>
    <lineage>
        <taxon>Eukaryota</taxon>
        <taxon>Fungi</taxon>
        <taxon>Dikarya</taxon>
        <taxon>Basidiomycota</taxon>
        <taxon>Agaricomycotina</taxon>
        <taxon>Agaricomycetes</taxon>
        <taxon>Corticiales</taxon>
        <taxon>Punctulariaceae</taxon>
        <taxon>Punctularia</taxon>
    </lineage>
</organism>
<dbReference type="Gene3D" id="1.10.510.10">
    <property type="entry name" value="Transferase(Phosphotransferase) domain 1"/>
    <property type="match status" value="1"/>
</dbReference>
<evidence type="ECO:0000313" key="3">
    <source>
        <dbReference type="EMBL" id="EIN04188.1"/>
    </source>
</evidence>
<feature type="region of interest" description="Disordered" evidence="1">
    <location>
        <begin position="684"/>
        <end position="788"/>
    </location>
</feature>
<dbReference type="PROSITE" id="PS00108">
    <property type="entry name" value="PROTEIN_KINASE_ST"/>
    <property type="match status" value="1"/>
</dbReference>
<dbReference type="InterPro" id="IPR008271">
    <property type="entry name" value="Ser/Thr_kinase_AS"/>
</dbReference>
<dbReference type="OrthoDB" id="8693905at2759"/>
<dbReference type="SUPFAM" id="SSF56112">
    <property type="entry name" value="Protein kinase-like (PK-like)"/>
    <property type="match status" value="1"/>
</dbReference>
<dbReference type="GO" id="GO:0044773">
    <property type="term" value="P:mitotic DNA damage checkpoint signaling"/>
    <property type="evidence" value="ECO:0007669"/>
    <property type="project" value="TreeGrafter"/>
</dbReference>
<dbReference type="GO" id="GO:0004674">
    <property type="term" value="F:protein serine/threonine kinase activity"/>
    <property type="evidence" value="ECO:0007669"/>
    <property type="project" value="TreeGrafter"/>
</dbReference>
<dbReference type="SMART" id="SM00220">
    <property type="entry name" value="S_TKc"/>
    <property type="match status" value="1"/>
</dbReference>
<evidence type="ECO:0000259" key="2">
    <source>
        <dbReference type="PROSITE" id="PS50011"/>
    </source>
</evidence>
<feature type="region of interest" description="Disordered" evidence="1">
    <location>
        <begin position="567"/>
        <end position="600"/>
    </location>
</feature>
<dbReference type="GeneID" id="18878143"/>
<dbReference type="HOGENOM" id="CLU_372605_0_0_1"/>
<keyword evidence="3" id="KW-0418">Kinase</keyword>
<feature type="domain" description="Protein kinase" evidence="2">
    <location>
        <begin position="152"/>
        <end position="417"/>
    </location>
</feature>
<dbReference type="eggNOG" id="KOG0032">
    <property type="taxonomic scope" value="Eukaryota"/>
</dbReference>
<name>R7S1U0_PUNST</name>
<accession>R7S1U0</accession>
<reference evidence="4" key="1">
    <citation type="journal article" date="2012" name="Science">
        <title>The Paleozoic origin of enzymatic lignin decomposition reconstructed from 31 fungal genomes.</title>
        <authorList>
            <person name="Floudas D."/>
            <person name="Binder M."/>
            <person name="Riley R."/>
            <person name="Barry K."/>
            <person name="Blanchette R.A."/>
            <person name="Henrissat B."/>
            <person name="Martinez A.T."/>
            <person name="Otillar R."/>
            <person name="Spatafora J.W."/>
            <person name="Yadav J.S."/>
            <person name="Aerts A."/>
            <person name="Benoit I."/>
            <person name="Boyd A."/>
            <person name="Carlson A."/>
            <person name="Copeland A."/>
            <person name="Coutinho P.M."/>
            <person name="de Vries R.P."/>
            <person name="Ferreira P."/>
            <person name="Findley K."/>
            <person name="Foster B."/>
            <person name="Gaskell J."/>
            <person name="Glotzer D."/>
            <person name="Gorecki P."/>
            <person name="Heitman J."/>
            <person name="Hesse C."/>
            <person name="Hori C."/>
            <person name="Igarashi K."/>
            <person name="Jurgens J.A."/>
            <person name="Kallen N."/>
            <person name="Kersten P."/>
            <person name="Kohler A."/>
            <person name="Kuees U."/>
            <person name="Kumar T.K.A."/>
            <person name="Kuo A."/>
            <person name="LaButti K."/>
            <person name="Larrondo L.F."/>
            <person name="Lindquist E."/>
            <person name="Ling A."/>
            <person name="Lombard V."/>
            <person name="Lucas S."/>
            <person name="Lundell T."/>
            <person name="Martin R."/>
            <person name="McLaughlin D.J."/>
            <person name="Morgenstern I."/>
            <person name="Morin E."/>
            <person name="Murat C."/>
            <person name="Nagy L.G."/>
            <person name="Nolan M."/>
            <person name="Ohm R.A."/>
            <person name="Patyshakuliyeva A."/>
            <person name="Rokas A."/>
            <person name="Ruiz-Duenas F.J."/>
            <person name="Sabat G."/>
            <person name="Salamov A."/>
            <person name="Samejima M."/>
            <person name="Schmutz J."/>
            <person name="Slot J.C."/>
            <person name="St John F."/>
            <person name="Stenlid J."/>
            <person name="Sun H."/>
            <person name="Sun S."/>
            <person name="Syed K."/>
            <person name="Tsang A."/>
            <person name="Wiebenga A."/>
            <person name="Young D."/>
            <person name="Pisabarro A."/>
            <person name="Eastwood D.C."/>
            <person name="Martin F."/>
            <person name="Cullen D."/>
            <person name="Grigoriev I.V."/>
            <person name="Hibbett D.S."/>
        </authorList>
    </citation>
    <scope>NUCLEOTIDE SEQUENCE [LARGE SCALE GENOMIC DNA]</scope>
    <source>
        <strain evidence="4">HHB-11173 SS5</strain>
    </source>
</reference>
<dbReference type="GO" id="GO:0005524">
    <property type="term" value="F:ATP binding"/>
    <property type="evidence" value="ECO:0007669"/>
    <property type="project" value="InterPro"/>
</dbReference>
<feature type="compositionally biased region" description="Basic residues" evidence="1">
    <location>
        <begin position="769"/>
        <end position="788"/>
    </location>
</feature>
<sequence>MAERVPTLLADARLAARHIAIKHQLLHRTHWGLLESRTNGEPDVIFNKSSSTWLVCRDTAGLVRASNDVPESFQTIVTISKQGDQGTETFKITPANDLYGIKVNDEFLKPEEYTLPRDSTVYIGKTEYIFRSLTDVDEPPSHASRYQIRHGLAKAGGQGVVQFGKTVGNQREYAVAIKRMDVQYRQLQNIALELSIWESLDHPAILRLHDWWIETDDSKPDVVEVYTVSALAAFGTLEDCIQNEGPLSPALARLVLTQIIDGLLYMHSQGIMHCDLKPSNVLVFHKDADSIAVKICDFGLVKQRKRDPFLDVEPAGSAGWAPPDILNHVYNEKSESFGVGAIMFFLLFAMRPFLLLREKKRSPLPTRISTRVPQIDQVTPEMMKDIGDAGQDLLKRLMEPQNCKRISLEDASDHPFLVPTRPFELLAFNNPLVQNFLSNKDGKGNYSAAGTPIPEFIGVNDLGPPATTEPPETPRRQPGVLGNLVRSPRELASTVSEVGSTGVNEIRGDVELDGNLVVHGNVVVTGKVVVIGAVEVLGEAKVRGPFTVHGQLMGLHPLDHDCENYRSETNAEDEASNSDSHDESIDPDELPEPSQTPVPFAPERRAATQGYRSGLSLMASVWPGTEVPDADYGFPEVDDDARSDDTVMAGAPGEASANPIPRSSTSGADLLAMDNVAEVEMRLSAAVGDDASSPDLAGPSQGTEREGGAAVDAYARNEIAESSNHAIRPRRSARRTAGQGRGDEAGTTSARVDQGEQQDSDDESNGLNNKRRKTRSSTRNKKLKTTKN</sequence>
<dbReference type="AlphaFoldDB" id="R7S1U0"/>
<protein>
    <submittedName>
        <fullName evidence="3">Kinase-like protein</fullName>
    </submittedName>
</protein>